<feature type="compositionally biased region" description="Low complexity" evidence="1">
    <location>
        <begin position="30"/>
        <end position="43"/>
    </location>
</feature>
<dbReference type="EMBL" id="CP001778">
    <property type="protein sequence ID" value="ADD42312.1"/>
    <property type="molecule type" value="Genomic_DNA"/>
</dbReference>
<feature type="signal peptide" evidence="2">
    <location>
        <begin position="1"/>
        <end position="18"/>
    </location>
</feature>
<evidence type="ECO:0000313" key="3">
    <source>
        <dbReference type="EMBL" id="ADD42312.1"/>
    </source>
</evidence>
<sequence>MSVRSLSVLALGSLLALAACSGGGDGDSSGGKSASESSSSSAGPKYTEFADFPGEEIVAVDLAAPMGLRTKVVDAAWQTELADSTAQAGNHILAVYVAVNTELDDRGLDDAKFHALTLGLRSGASAQDCEKALNGNQQPENGICLGNASVTGQLEKVADDQWREHDWHNGDGGGVPLEPGQTLIGVIGFELPDSTEIADDTVFCAPRENDAIFTDHENCVAIPKLDARS</sequence>
<keyword evidence="2" id="KW-0732">Signal</keyword>
<dbReference type="eggNOG" id="ENOG5033Z45">
    <property type="taxonomic scope" value="Bacteria"/>
</dbReference>
<gene>
    <name evidence="3" type="ordered locus">Snas_2635</name>
</gene>
<keyword evidence="4" id="KW-1185">Reference proteome</keyword>
<feature type="chain" id="PRO_5039068962" description="Lipoprotein" evidence="2">
    <location>
        <begin position="19"/>
        <end position="229"/>
    </location>
</feature>
<dbReference type="KEGG" id="sna:Snas_2635"/>
<dbReference type="PROSITE" id="PS51257">
    <property type="entry name" value="PROKAR_LIPOPROTEIN"/>
    <property type="match status" value="1"/>
</dbReference>
<feature type="region of interest" description="Disordered" evidence="1">
    <location>
        <begin position="26"/>
        <end position="46"/>
    </location>
</feature>
<reference evidence="3 4" key="1">
    <citation type="journal article" date="2009" name="Stand. Genomic Sci.">
        <title>Complete genome sequence of Stackebrandtia nassauensis type strain (LLR-40K-21).</title>
        <authorList>
            <person name="Munk C."/>
            <person name="Lapidus A."/>
            <person name="Copeland A."/>
            <person name="Jando M."/>
            <person name="Mayilraj S."/>
            <person name="Glavina Del Rio T."/>
            <person name="Nolan M."/>
            <person name="Chen F."/>
            <person name="Lucas S."/>
            <person name="Tice H."/>
            <person name="Cheng J.F."/>
            <person name="Han C."/>
            <person name="Detter J.C."/>
            <person name="Bruce D."/>
            <person name="Goodwin L."/>
            <person name="Chain P."/>
            <person name="Pitluck S."/>
            <person name="Goker M."/>
            <person name="Ovchinikova G."/>
            <person name="Pati A."/>
            <person name="Ivanova N."/>
            <person name="Mavromatis K."/>
            <person name="Chen A."/>
            <person name="Palaniappan K."/>
            <person name="Land M."/>
            <person name="Hauser L."/>
            <person name="Chang Y.J."/>
            <person name="Jeffries C.D."/>
            <person name="Bristow J."/>
            <person name="Eisen J.A."/>
            <person name="Markowitz V."/>
            <person name="Hugenholtz P."/>
            <person name="Kyrpides N.C."/>
            <person name="Klenk H.P."/>
        </authorList>
    </citation>
    <scope>NUCLEOTIDE SEQUENCE [LARGE SCALE GENOMIC DNA]</scope>
    <source>
        <strain evidence="4">DSM 44728 / CIP 108903 / NRRL B-16338 / NBRC 102104 / LLR-40K-21</strain>
    </source>
</reference>
<name>D3Q6D7_STANL</name>
<organism evidence="3 4">
    <name type="scientific">Stackebrandtia nassauensis (strain DSM 44728 / CIP 108903 / NRRL B-16338 / NBRC 102104 / LLR-40K-21)</name>
    <dbReference type="NCBI Taxonomy" id="446470"/>
    <lineage>
        <taxon>Bacteria</taxon>
        <taxon>Bacillati</taxon>
        <taxon>Actinomycetota</taxon>
        <taxon>Actinomycetes</taxon>
        <taxon>Glycomycetales</taxon>
        <taxon>Glycomycetaceae</taxon>
        <taxon>Stackebrandtia</taxon>
    </lineage>
</organism>
<dbReference type="Proteomes" id="UP000000844">
    <property type="component" value="Chromosome"/>
</dbReference>
<dbReference type="RefSeq" id="WP_013017883.1">
    <property type="nucleotide sequence ID" value="NC_013947.1"/>
</dbReference>
<evidence type="ECO:0008006" key="5">
    <source>
        <dbReference type="Google" id="ProtNLM"/>
    </source>
</evidence>
<dbReference type="HOGENOM" id="CLU_1288291_0_0_11"/>
<proteinExistence type="predicted"/>
<evidence type="ECO:0000256" key="2">
    <source>
        <dbReference type="SAM" id="SignalP"/>
    </source>
</evidence>
<dbReference type="OrthoDB" id="4317673at2"/>
<evidence type="ECO:0000313" key="4">
    <source>
        <dbReference type="Proteomes" id="UP000000844"/>
    </source>
</evidence>
<dbReference type="AlphaFoldDB" id="D3Q6D7"/>
<accession>D3Q6D7</accession>
<evidence type="ECO:0000256" key="1">
    <source>
        <dbReference type="SAM" id="MobiDB-lite"/>
    </source>
</evidence>
<protein>
    <recommendedName>
        <fullName evidence="5">Lipoprotein</fullName>
    </recommendedName>
</protein>